<dbReference type="InterPro" id="IPR045867">
    <property type="entry name" value="DNA-dir_RpoC_beta_prime"/>
</dbReference>
<dbReference type="EC" id="2.7.7.6" evidence="8"/>
<keyword evidence="6" id="KW-0677">Repeat</keyword>
<keyword evidence="2 8" id="KW-0240">DNA-directed RNA polymerase</keyword>
<evidence type="ECO:0000259" key="10">
    <source>
        <dbReference type="SMART" id="SM00663"/>
    </source>
</evidence>
<keyword evidence="3" id="KW-0597">Phosphoprotein</keyword>
<name>A0A6A6MKB8_HEVBR</name>
<evidence type="ECO:0000256" key="7">
    <source>
        <dbReference type="ARBA" id="ARBA00023163"/>
    </source>
</evidence>
<dbReference type="Gene3D" id="4.10.860.120">
    <property type="entry name" value="RNA polymerase II, clamp domain"/>
    <property type="match status" value="2"/>
</dbReference>
<dbReference type="FunFam" id="3.30.1490.180:FF:000001">
    <property type="entry name" value="DNA-directed RNA polymerase subunit"/>
    <property type="match status" value="1"/>
</dbReference>
<dbReference type="InterPro" id="IPR007080">
    <property type="entry name" value="RNA_pol_Rpb1_1"/>
</dbReference>
<evidence type="ECO:0000256" key="6">
    <source>
        <dbReference type="ARBA" id="ARBA00022737"/>
    </source>
</evidence>
<evidence type="ECO:0000313" key="11">
    <source>
        <dbReference type="EMBL" id="KAF2312459.1"/>
    </source>
</evidence>
<evidence type="ECO:0000256" key="9">
    <source>
        <dbReference type="SAM" id="MobiDB-lite"/>
    </source>
</evidence>
<comment type="function">
    <text evidence="8">DNA-dependent RNA polymerase catalyzes the transcription of DNA into RNA using the four ribonucleoside triphosphates as substrates.</text>
</comment>
<dbReference type="InterPro" id="IPR006592">
    <property type="entry name" value="RNA_pol_N"/>
</dbReference>
<dbReference type="Proteomes" id="UP000467840">
    <property type="component" value="Chromosome 14"/>
</dbReference>
<dbReference type="AlphaFoldDB" id="A0A6A6MKB8"/>
<dbReference type="EMBL" id="JAAGAX010000006">
    <property type="protein sequence ID" value="KAF2312459.1"/>
    <property type="molecule type" value="Genomic_DNA"/>
</dbReference>
<keyword evidence="5 8" id="KW-0548">Nucleotidyltransferase</keyword>
<dbReference type="InterPro" id="IPR044893">
    <property type="entry name" value="RNA_pol_Rpb1_clamp_domain"/>
</dbReference>
<protein>
    <recommendedName>
        <fullName evidence="8">DNA-directed RNA polymerase subunit</fullName>
        <ecNumber evidence="8">2.7.7.6</ecNumber>
    </recommendedName>
</protein>
<dbReference type="GO" id="GO:0003677">
    <property type="term" value="F:DNA binding"/>
    <property type="evidence" value="ECO:0007669"/>
    <property type="project" value="InterPro"/>
</dbReference>
<evidence type="ECO:0000256" key="8">
    <source>
        <dbReference type="RuleBase" id="RU004279"/>
    </source>
</evidence>
<comment type="catalytic activity">
    <reaction evidence="8">
        <text>RNA(n) + a ribonucleoside 5'-triphosphate = RNA(n+1) + diphosphate</text>
        <dbReference type="Rhea" id="RHEA:21248"/>
        <dbReference type="Rhea" id="RHEA-COMP:14527"/>
        <dbReference type="Rhea" id="RHEA-COMP:17342"/>
        <dbReference type="ChEBI" id="CHEBI:33019"/>
        <dbReference type="ChEBI" id="CHEBI:61557"/>
        <dbReference type="ChEBI" id="CHEBI:140395"/>
        <dbReference type="EC" id="2.7.7.6"/>
    </reaction>
</comment>
<dbReference type="FunFam" id="4.10.860.120:FF:000002">
    <property type="entry name" value="DNA-directed RNA polymerase subunit"/>
    <property type="match status" value="1"/>
</dbReference>
<evidence type="ECO:0000313" key="12">
    <source>
        <dbReference type="Proteomes" id="UP000467840"/>
    </source>
</evidence>
<dbReference type="Pfam" id="PF04997">
    <property type="entry name" value="RNA_pol_Rpb1_1"/>
    <property type="match status" value="1"/>
</dbReference>
<proteinExistence type="inferred from homology"/>
<dbReference type="PANTHER" id="PTHR19376">
    <property type="entry name" value="DNA-DIRECTED RNA POLYMERASE"/>
    <property type="match status" value="1"/>
</dbReference>
<dbReference type="PANTHER" id="PTHR19376:SF37">
    <property type="entry name" value="DNA-DIRECTED RNA POLYMERASE II SUBUNIT RPB1"/>
    <property type="match status" value="1"/>
</dbReference>
<evidence type="ECO:0000256" key="1">
    <source>
        <dbReference type="ARBA" id="ARBA00006460"/>
    </source>
</evidence>
<accession>A0A6A6MKB8</accession>
<evidence type="ECO:0000256" key="5">
    <source>
        <dbReference type="ARBA" id="ARBA00022695"/>
    </source>
</evidence>
<reference evidence="11 12" key="1">
    <citation type="journal article" date="2020" name="Mol. Plant">
        <title>The Chromosome-Based Rubber Tree Genome Provides New Insights into Spurge Genome Evolution and Rubber Biosynthesis.</title>
        <authorList>
            <person name="Liu J."/>
            <person name="Shi C."/>
            <person name="Shi C.C."/>
            <person name="Li W."/>
            <person name="Zhang Q.J."/>
            <person name="Zhang Y."/>
            <person name="Li K."/>
            <person name="Lu H.F."/>
            <person name="Shi C."/>
            <person name="Zhu S.T."/>
            <person name="Xiao Z.Y."/>
            <person name="Nan H."/>
            <person name="Yue Y."/>
            <person name="Zhu X.G."/>
            <person name="Wu Y."/>
            <person name="Hong X.N."/>
            <person name="Fan G.Y."/>
            <person name="Tong Y."/>
            <person name="Zhang D."/>
            <person name="Mao C.L."/>
            <person name="Liu Y.L."/>
            <person name="Hao S.J."/>
            <person name="Liu W.Q."/>
            <person name="Lv M.Q."/>
            <person name="Zhang H.B."/>
            <person name="Liu Y."/>
            <person name="Hu-Tang G.R."/>
            <person name="Wang J.P."/>
            <person name="Wang J.H."/>
            <person name="Sun Y.H."/>
            <person name="Ni S.B."/>
            <person name="Chen W.B."/>
            <person name="Zhang X.C."/>
            <person name="Jiao Y.N."/>
            <person name="Eichler E.E."/>
            <person name="Li G.H."/>
            <person name="Liu X."/>
            <person name="Gao L.Z."/>
        </authorList>
    </citation>
    <scope>NUCLEOTIDE SEQUENCE [LARGE SCALE GENOMIC DNA]</scope>
    <source>
        <strain evidence="12">cv. GT1</strain>
        <tissue evidence="11">Leaf</tissue>
    </source>
</reference>
<feature type="region of interest" description="Disordered" evidence="9">
    <location>
        <begin position="89"/>
        <end position="110"/>
    </location>
</feature>
<keyword evidence="4 8" id="KW-0808">Transferase</keyword>
<dbReference type="GO" id="GO:0006351">
    <property type="term" value="P:DNA-templated transcription"/>
    <property type="evidence" value="ECO:0007669"/>
    <property type="project" value="InterPro"/>
</dbReference>
<sequence length="371" mass="42148">MKCETCTANMAECPGHFGHLELAKPMFHIGFMKTVLSIMRCVCFNCSKILADEEDHKFKQALKIKNPKNRLKKILDACKNKSKCEGGDDIDVQGQDTEEPVKKSRGGCGAQQPKLTIEGMKMIAEYKAQRKKNDDQEQLPEPVERKQTLTAERVLSVLKRISDEDCQLLGFYPKYARPDWMILQVLPIPPPPVRPSVMMDTSSRSEDDLTHQLAMIIRHNENLRKQERGGAPAHIISEFAQLLQFHVATYFDNELPGQPRATQRSGRPIKSICSRLKAKEGRIRGVPWSIALNLTYPETVTPYNIERLKELVEYGPHPPPGKTGAKYIIRDDGQRLDLRYLKKSSDHHLELGYKALSSIFSSFTLVIFSFV</sequence>
<evidence type="ECO:0000256" key="4">
    <source>
        <dbReference type="ARBA" id="ARBA00022679"/>
    </source>
</evidence>
<dbReference type="Gene3D" id="3.30.1490.180">
    <property type="entry name" value="RNA polymerase ii"/>
    <property type="match status" value="1"/>
</dbReference>
<dbReference type="SUPFAM" id="SSF64484">
    <property type="entry name" value="beta and beta-prime subunits of DNA dependent RNA-polymerase"/>
    <property type="match status" value="1"/>
</dbReference>
<comment type="caution">
    <text evidence="11">The sequence shown here is derived from an EMBL/GenBank/DDBJ whole genome shotgun (WGS) entry which is preliminary data.</text>
</comment>
<keyword evidence="7 8" id="KW-0804">Transcription</keyword>
<gene>
    <name evidence="11" type="ORF">GH714_034750</name>
</gene>
<organism evidence="11 12">
    <name type="scientific">Hevea brasiliensis</name>
    <name type="common">Para rubber tree</name>
    <name type="synonym">Siphonia brasiliensis</name>
    <dbReference type="NCBI Taxonomy" id="3981"/>
    <lineage>
        <taxon>Eukaryota</taxon>
        <taxon>Viridiplantae</taxon>
        <taxon>Streptophyta</taxon>
        <taxon>Embryophyta</taxon>
        <taxon>Tracheophyta</taxon>
        <taxon>Spermatophyta</taxon>
        <taxon>Magnoliopsida</taxon>
        <taxon>eudicotyledons</taxon>
        <taxon>Gunneridae</taxon>
        <taxon>Pentapetalae</taxon>
        <taxon>rosids</taxon>
        <taxon>fabids</taxon>
        <taxon>Malpighiales</taxon>
        <taxon>Euphorbiaceae</taxon>
        <taxon>Crotonoideae</taxon>
        <taxon>Micrandreae</taxon>
        <taxon>Hevea</taxon>
    </lineage>
</organism>
<evidence type="ECO:0000256" key="3">
    <source>
        <dbReference type="ARBA" id="ARBA00022553"/>
    </source>
</evidence>
<keyword evidence="12" id="KW-1185">Reference proteome</keyword>
<dbReference type="GO" id="GO:0005665">
    <property type="term" value="C:RNA polymerase II, core complex"/>
    <property type="evidence" value="ECO:0007669"/>
    <property type="project" value="TreeGrafter"/>
</dbReference>
<evidence type="ECO:0000256" key="2">
    <source>
        <dbReference type="ARBA" id="ARBA00022478"/>
    </source>
</evidence>
<feature type="domain" description="RNA polymerase N-terminal" evidence="10">
    <location>
        <begin position="179"/>
        <end position="369"/>
    </location>
</feature>
<dbReference type="SMART" id="SM00663">
    <property type="entry name" value="RPOLA_N"/>
    <property type="match status" value="1"/>
</dbReference>
<comment type="similarity">
    <text evidence="1 8">Belongs to the RNA polymerase beta' chain family.</text>
</comment>
<dbReference type="GO" id="GO:0003899">
    <property type="term" value="F:DNA-directed RNA polymerase activity"/>
    <property type="evidence" value="ECO:0007669"/>
    <property type="project" value="UniProtKB-EC"/>
</dbReference>